<feature type="transmembrane region" description="Helical" evidence="7">
    <location>
        <begin position="339"/>
        <end position="363"/>
    </location>
</feature>
<name>A0ABM5L563_DIAVI</name>
<dbReference type="InterPro" id="IPR013525">
    <property type="entry name" value="ABC2_TM"/>
</dbReference>
<dbReference type="SUPFAM" id="SSF52540">
    <property type="entry name" value="P-loop containing nucleoside triphosphate hydrolases"/>
    <property type="match status" value="2"/>
</dbReference>
<dbReference type="GeneID" id="126892158"/>
<feature type="transmembrane region" description="Helical" evidence="7">
    <location>
        <begin position="443"/>
        <end position="466"/>
    </location>
</feature>
<feature type="transmembrane region" description="Helical" evidence="7">
    <location>
        <begin position="1151"/>
        <end position="1178"/>
    </location>
</feature>
<evidence type="ECO:0000256" key="2">
    <source>
        <dbReference type="ARBA" id="ARBA00022692"/>
    </source>
</evidence>
<keyword evidence="5 7" id="KW-1133">Transmembrane helix</keyword>
<dbReference type="InterPro" id="IPR027417">
    <property type="entry name" value="P-loop_NTPase"/>
</dbReference>
<dbReference type="PANTHER" id="PTHR19229">
    <property type="entry name" value="ATP-BINDING CASSETTE TRANSPORTER SUBFAMILY A ABCA"/>
    <property type="match status" value="1"/>
</dbReference>
<dbReference type="PANTHER" id="PTHR19229:SF250">
    <property type="entry name" value="ABC TRANSPORTER DOMAIN-CONTAINING PROTEIN-RELATED"/>
    <property type="match status" value="1"/>
</dbReference>
<evidence type="ECO:0000256" key="5">
    <source>
        <dbReference type="ARBA" id="ARBA00022989"/>
    </source>
</evidence>
<evidence type="ECO:0000313" key="10">
    <source>
        <dbReference type="Proteomes" id="UP001652700"/>
    </source>
</evidence>
<dbReference type="InterPro" id="IPR017871">
    <property type="entry name" value="ABC_transporter-like_CS"/>
</dbReference>
<feature type="domain" description="ABC transporter" evidence="8">
    <location>
        <begin position="563"/>
        <end position="792"/>
    </location>
</feature>
<dbReference type="PROSITE" id="PS50893">
    <property type="entry name" value="ABC_TRANSPORTER_2"/>
    <property type="match status" value="2"/>
</dbReference>
<dbReference type="Gene3D" id="3.40.50.300">
    <property type="entry name" value="P-loop containing nucleotide triphosphate hydrolases"/>
    <property type="match status" value="2"/>
</dbReference>
<keyword evidence="2 7" id="KW-0812">Transmembrane</keyword>
<keyword evidence="4" id="KW-0067">ATP-binding</keyword>
<feature type="domain" description="ABC transporter" evidence="8">
    <location>
        <begin position="1402"/>
        <end position="1632"/>
    </location>
</feature>
<keyword evidence="10" id="KW-1185">Reference proteome</keyword>
<protein>
    <recommendedName>
        <fullName evidence="8">ABC transporter domain-containing protein</fullName>
    </recommendedName>
</protein>
<dbReference type="PROSITE" id="PS00211">
    <property type="entry name" value="ABC_TRANSPORTER_1"/>
    <property type="match status" value="1"/>
</dbReference>
<evidence type="ECO:0000313" key="9">
    <source>
        <dbReference type="EnsemblMetazoa" id="XP_050517579.1"/>
    </source>
</evidence>
<feature type="transmembrane region" description="Helical" evidence="7">
    <location>
        <begin position="1190"/>
        <end position="1214"/>
    </location>
</feature>
<keyword evidence="3" id="KW-0547">Nucleotide-binding</keyword>
<feature type="transmembrane region" description="Helical" evidence="7">
    <location>
        <begin position="1111"/>
        <end position="1131"/>
    </location>
</feature>
<dbReference type="InterPro" id="IPR003439">
    <property type="entry name" value="ABC_transporter-like_ATP-bd"/>
</dbReference>
<feature type="transmembrane region" description="Helical" evidence="7">
    <location>
        <begin position="933"/>
        <end position="953"/>
    </location>
</feature>
<proteinExistence type="predicted"/>
<dbReference type="Pfam" id="PF23321">
    <property type="entry name" value="R1_ABCA1"/>
    <property type="match status" value="1"/>
</dbReference>
<feature type="transmembrane region" description="Helical" evidence="7">
    <location>
        <begin position="1220"/>
        <end position="1242"/>
    </location>
</feature>
<accession>A0ABM5L563</accession>
<dbReference type="RefSeq" id="XP_050517579.1">
    <property type="nucleotide sequence ID" value="XM_050661622.1"/>
</dbReference>
<evidence type="ECO:0000256" key="1">
    <source>
        <dbReference type="ARBA" id="ARBA00004141"/>
    </source>
</evidence>
<dbReference type="InterPro" id="IPR056264">
    <property type="entry name" value="R2_ABCA1-4-like"/>
</dbReference>
<feature type="transmembrane region" description="Helical" evidence="7">
    <location>
        <begin position="292"/>
        <end position="319"/>
    </location>
</feature>
<dbReference type="InterPro" id="IPR003593">
    <property type="entry name" value="AAA+_ATPase"/>
</dbReference>
<evidence type="ECO:0000256" key="3">
    <source>
        <dbReference type="ARBA" id="ARBA00022741"/>
    </source>
</evidence>
<dbReference type="SMART" id="SM00382">
    <property type="entry name" value="AAA"/>
    <property type="match status" value="2"/>
</dbReference>
<keyword evidence="6 7" id="KW-0472">Membrane</keyword>
<feature type="transmembrane region" description="Helical" evidence="7">
    <location>
        <begin position="486"/>
        <end position="509"/>
    </location>
</feature>
<feature type="transmembrane region" description="Helical" evidence="7">
    <location>
        <begin position="383"/>
        <end position="407"/>
    </location>
</feature>
<dbReference type="EnsemblMetazoa" id="XM_050661621.1">
    <property type="protein sequence ID" value="XP_050517578.1"/>
    <property type="gene ID" value="LOC126892158"/>
</dbReference>
<dbReference type="Pfam" id="PF12698">
    <property type="entry name" value="ABC2_membrane_3"/>
    <property type="match status" value="2"/>
</dbReference>
<comment type="subcellular location">
    <subcellularLocation>
        <location evidence="1">Membrane</location>
        <topology evidence="1">Multi-pass membrane protein</topology>
    </subcellularLocation>
</comment>
<sequence length="1731" mass="196066">MYATAARVSTRKIRTLLRSSKERIMGEKLDKFLLLMWKNWLLQYRKPIQTIIEIVAPVLFSFLLVYIRSLSDPTYEHERIYKPFCAFEGNFNLSLPLFCNDPDAVQAGPSLFSNMQAGDSNFSLTILYTAPEDKYYDDVIGFFKLIPKVNTQRVISSGELERISLAGNSSYYGIEFGGDRDNVEVNIRFPGETVYQLDSIGRQNWRTNLVYPVFQSSGPRSPDNATGSAPNYFAEGFLAVQHFVTTALLLADKGITHDDPQGMFNFLMDASNPFPLIQMQRFPFASWFSDQLLTALTSMLGMIVMLSFVYTCINTVKSITTEKEKQLKESMKIMGLPNWLHWLAWFVKCFIFVIISVALMVVLLKVRWYSNTEFTVFTYADPFVLFVFLLLYCCSMITFCFALSVFFSKANTAATMAGLAWFISYAPYLFMQNNYTDLALSTKLLTSLLPNTAMAFGFQVVLMYEGTGDGVTWSTLFKPNTPDDTLSLGLIWIMIIINTIIYLLIALYIEAVFPGEYGVAEKWYFPFTKKYWCGKGAVSDYNNYNDHSANEFFETEPNLRPGIQIFNLKKAFGKKTAVRNLSLNMFENQITVLLGHNGAGKTTTMSMLTGMISPTNGTAKINGHDIRLDIAGVRNSLGLCPQHNIIFDELTVEEHLYFFSKLKGLSKSKITAEIDKYVKLLDLEPKRKEKSSTLSGGMKRKLCVGMALCGNSKVVMLDEPTAGMDPSARRVLWELLQKQKEGRTILLSTHFMDEADLLGDRIAIMAGGELQCCGSSFFLKKKYGAGYSLIMDKAKTCNPHKVTELLKKFIPEIEIHSNVGSELTYLLSENNAPVFEAMLKQIEQESNELGIRSYGISLTTMEEVFMKVGADHGQEEIYNEKQKKDKKEKNPILTSADLGPESLSPSYTGGLHLIVNQFVAMLMKKIIGTFRSWVLLAIQIFLPMINVIIVMSVPSGSVPSVLPAMPLNLARFTDPITLIERFDDPQNYTNNFYGVLNGYGMSPTNIDNITRIMLDLTATNPNVVRRSYIIGSTFTEQEFEFGIIKTIHPVITAWFNNDPYHSPGIALGMALSSVYNHYTNGHIEFVNKPLPFKAATQIDNIVGGQSQGFQFAFNIGFSMAFISSFYVIFLIRENVSKSKHLQFVSGVKVYIFWFVNIICDMFVYLLVCSVLLITIYCFQQDGFKTSGDMGRLFFLLLLFGWSFMPIYYVASLIFTVPSTGYTRMTLVGIFIGNAAFLLVEVLKTQSTNLKRIGETLDNVFLVFPHYSLATGINKCYAIYSYNTLCEIVFDSCAQNNFTKDECISKFPSTVADICTNLNDNYFSWDNNGIAKNVTYSLISGVLWSILLFIIEYKFIARLMYYINQKFFPKQPILIQDEDDDVSKEKERIHMATDHDIRQTNILVVKDLTKYYNNFLAVNGLSIGIEKSECFGLLGINGAGKTTTFKMMSGDETVSYGDAWIEGKSVKTQLKQVQRNIGYCPQFDALLDDMTARETIIMYCLLRGIEFKRTQRIANFLSRDFDFHRHLDKKVKEMSGGNKRKLSTVLSLIGDPPVLFLDEPTTGMDPATKRYLWDSLCKIRDNGKCIVLTSHSMEECEALCTRIAIMVNGNFKCLGSTQHLKNKFAEGYTLTIKLKKLPESGGLVHADTESLEKYIKDKFPYAHLREKHQELLYYYITDTSMAWSTMFGILERAKRSDLNIEDYSLGQSSLEQVFLTFTKHQNPEGDDVKKKN</sequence>
<dbReference type="Proteomes" id="UP001652700">
    <property type="component" value="Unplaced"/>
</dbReference>
<reference evidence="9" key="1">
    <citation type="submission" date="2025-05" db="UniProtKB">
        <authorList>
            <consortium name="EnsemblMetazoa"/>
        </authorList>
    </citation>
    <scope>IDENTIFICATION</scope>
</reference>
<dbReference type="CDD" id="cd03263">
    <property type="entry name" value="ABC_subfamily_A"/>
    <property type="match status" value="2"/>
</dbReference>
<feature type="transmembrane region" description="Helical" evidence="7">
    <location>
        <begin position="413"/>
        <end position="431"/>
    </location>
</feature>
<evidence type="ECO:0000256" key="4">
    <source>
        <dbReference type="ARBA" id="ARBA00022840"/>
    </source>
</evidence>
<organism evidence="9 10">
    <name type="scientific">Diabrotica virgifera virgifera</name>
    <name type="common">western corn rootworm</name>
    <dbReference type="NCBI Taxonomy" id="50390"/>
    <lineage>
        <taxon>Eukaryota</taxon>
        <taxon>Metazoa</taxon>
        <taxon>Ecdysozoa</taxon>
        <taxon>Arthropoda</taxon>
        <taxon>Hexapoda</taxon>
        <taxon>Insecta</taxon>
        <taxon>Pterygota</taxon>
        <taxon>Neoptera</taxon>
        <taxon>Endopterygota</taxon>
        <taxon>Coleoptera</taxon>
        <taxon>Polyphaga</taxon>
        <taxon>Cucujiformia</taxon>
        <taxon>Chrysomeloidea</taxon>
        <taxon>Chrysomelidae</taxon>
        <taxon>Galerucinae</taxon>
        <taxon>Diabroticina</taxon>
        <taxon>Diabroticites</taxon>
        <taxon>Diabrotica</taxon>
    </lineage>
</organism>
<dbReference type="EnsemblMetazoa" id="XM_050661622.1">
    <property type="protein sequence ID" value="XP_050517579.1"/>
    <property type="gene ID" value="LOC126892158"/>
</dbReference>
<dbReference type="Pfam" id="PF00005">
    <property type="entry name" value="ABC_tran"/>
    <property type="match status" value="2"/>
</dbReference>
<evidence type="ECO:0000259" key="8">
    <source>
        <dbReference type="PROSITE" id="PS50893"/>
    </source>
</evidence>
<evidence type="ECO:0000256" key="6">
    <source>
        <dbReference type="ARBA" id="ARBA00023136"/>
    </source>
</evidence>
<evidence type="ECO:0000256" key="7">
    <source>
        <dbReference type="SAM" id="Phobius"/>
    </source>
</evidence>
<dbReference type="RefSeq" id="XP_050517578.1">
    <property type="nucleotide sequence ID" value="XM_050661621.1"/>
</dbReference>
<dbReference type="InterPro" id="IPR026082">
    <property type="entry name" value="ABCA"/>
</dbReference>